<evidence type="ECO:0000256" key="4">
    <source>
        <dbReference type="ARBA" id="ARBA00023235"/>
    </source>
</evidence>
<evidence type="ECO:0000256" key="2">
    <source>
        <dbReference type="ARBA" id="ARBA00013194"/>
    </source>
</evidence>
<dbReference type="Proteomes" id="UP000789595">
    <property type="component" value="Unassembled WGS sequence"/>
</dbReference>
<evidence type="ECO:0000256" key="5">
    <source>
        <dbReference type="PROSITE-ProRule" id="PRU00277"/>
    </source>
</evidence>
<evidence type="ECO:0000256" key="1">
    <source>
        <dbReference type="ARBA" id="ARBA00000971"/>
    </source>
</evidence>
<dbReference type="InterPro" id="IPR050689">
    <property type="entry name" value="FKBP-type_PPIase"/>
</dbReference>
<sequence length="209" mass="22599">MPPRDARRPVRTFPGRSPSRAPGAGRCQHAGAARKHTLPTLPGAANTGPYVDAQTLPINTRRAPANTPGEITNCAMASPPGSPSSRWWNRPIKPEPEIGPNELEVETMVAGDGYRYAKPGMTVSVHYVGYLPDGRVFDATHRRGAPLRFRLDRNEVIEGLDAAAAQLSAGERAKVRMGCDRAYGDRGFPYLVPPKTALVFDLEMLGAES</sequence>
<dbReference type="GO" id="GO:0003755">
    <property type="term" value="F:peptidyl-prolyl cis-trans isomerase activity"/>
    <property type="evidence" value="ECO:0007669"/>
    <property type="project" value="UniProtKB-KW"/>
</dbReference>
<protein>
    <recommendedName>
        <fullName evidence="2 5">peptidylprolyl isomerase</fullName>
        <ecNumber evidence="2 5">5.2.1.8</ecNumber>
    </recommendedName>
</protein>
<keyword evidence="9" id="KW-1185">Reference proteome</keyword>
<evidence type="ECO:0000313" key="9">
    <source>
        <dbReference type="Proteomes" id="UP000789595"/>
    </source>
</evidence>
<dbReference type="AlphaFoldDB" id="A0A8J2SV17"/>
<dbReference type="Gene3D" id="3.10.50.40">
    <property type="match status" value="1"/>
</dbReference>
<organism evidence="8 9">
    <name type="scientific">Pelagomonas calceolata</name>
    <dbReference type="NCBI Taxonomy" id="35677"/>
    <lineage>
        <taxon>Eukaryota</taxon>
        <taxon>Sar</taxon>
        <taxon>Stramenopiles</taxon>
        <taxon>Ochrophyta</taxon>
        <taxon>Pelagophyceae</taxon>
        <taxon>Pelagomonadales</taxon>
        <taxon>Pelagomonadaceae</taxon>
        <taxon>Pelagomonas</taxon>
    </lineage>
</organism>
<dbReference type="InterPro" id="IPR001179">
    <property type="entry name" value="PPIase_FKBP_dom"/>
</dbReference>
<evidence type="ECO:0000313" key="8">
    <source>
        <dbReference type="EMBL" id="CAH0373754.1"/>
    </source>
</evidence>
<dbReference type="Pfam" id="PF00254">
    <property type="entry name" value="FKBP_C"/>
    <property type="match status" value="1"/>
</dbReference>
<dbReference type="SUPFAM" id="SSF54534">
    <property type="entry name" value="FKBP-like"/>
    <property type="match status" value="1"/>
</dbReference>
<gene>
    <name evidence="8" type="ORF">PECAL_4P09910</name>
</gene>
<feature type="region of interest" description="Disordered" evidence="6">
    <location>
        <begin position="1"/>
        <end position="49"/>
    </location>
</feature>
<evidence type="ECO:0000259" key="7">
    <source>
        <dbReference type="PROSITE" id="PS50059"/>
    </source>
</evidence>
<keyword evidence="4 5" id="KW-0413">Isomerase</keyword>
<accession>A0A8J2SV17</accession>
<evidence type="ECO:0000256" key="6">
    <source>
        <dbReference type="SAM" id="MobiDB-lite"/>
    </source>
</evidence>
<dbReference type="GO" id="GO:0005737">
    <property type="term" value="C:cytoplasm"/>
    <property type="evidence" value="ECO:0007669"/>
    <property type="project" value="TreeGrafter"/>
</dbReference>
<dbReference type="PROSITE" id="PS50059">
    <property type="entry name" value="FKBP_PPIASE"/>
    <property type="match status" value="1"/>
</dbReference>
<reference evidence="8" key="1">
    <citation type="submission" date="2021-11" db="EMBL/GenBank/DDBJ databases">
        <authorList>
            <consortium name="Genoscope - CEA"/>
            <person name="William W."/>
        </authorList>
    </citation>
    <scope>NUCLEOTIDE SEQUENCE</scope>
</reference>
<evidence type="ECO:0000256" key="3">
    <source>
        <dbReference type="ARBA" id="ARBA00023110"/>
    </source>
</evidence>
<dbReference type="OrthoDB" id="1902587at2759"/>
<dbReference type="PANTHER" id="PTHR10516:SF443">
    <property type="entry name" value="FK506-BINDING PROTEIN 59-RELATED"/>
    <property type="match status" value="1"/>
</dbReference>
<feature type="region of interest" description="Disordered" evidence="6">
    <location>
        <begin position="75"/>
        <end position="99"/>
    </location>
</feature>
<feature type="domain" description="PPIase FKBP-type" evidence="7">
    <location>
        <begin position="120"/>
        <end position="208"/>
    </location>
</feature>
<dbReference type="EMBL" id="CAKKNE010000004">
    <property type="protein sequence ID" value="CAH0373754.1"/>
    <property type="molecule type" value="Genomic_DNA"/>
</dbReference>
<dbReference type="InterPro" id="IPR046357">
    <property type="entry name" value="PPIase_dom_sf"/>
</dbReference>
<dbReference type="EC" id="5.2.1.8" evidence="2 5"/>
<comment type="catalytic activity">
    <reaction evidence="1 5">
        <text>[protein]-peptidylproline (omega=180) = [protein]-peptidylproline (omega=0)</text>
        <dbReference type="Rhea" id="RHEA:16237"/>
        <dbReference type="Rhea" id="RHEA-COMP:10747"/>
        <dbReference type="Rhea" id="RHEA-COMP:10748"/>
        <dbReference type="ChEBI" id="CHEBI:83833"/>
        <dbReference type="ChEBI" id="CHEBI:83834"/>
        <dbReference type="EC" id="5.2.1.8"/>
    </reaction>
</comment>
<name>A0A8J2SV17_9STRA</name>
<dbReference type="PANTHER" id="PTHR10516">
    <property type="entry name" value="PEPTIDYL-PROLYL CIS-TRANS ISOMERASE"/>
    <property type="match status" value="1"/>
</dbReference>
<keyword evidence="3 5" id="KW-0697">Rotamase</keyword>
<comment type="caution">
    <text evidence="8">The sequence shown here is derived from an EMBL/GenBank/DDBJ whole genome shotgun (WGS) entry which is preliminary data.</text>
</comment>
<proteinExistence type="predicted"/>